<sequence>MPEHERYDAHHKALSVNLDPTTFGSFAEIGAGQEVARWFLRVGAASGTVAKTISAYDKEVSDDLYGAGTRYVSKPRLHAMLDNEWQQLLSQLQATRGDHTKFFSFVDTISARNYAGTNDCHGWVGLRFMQQPGGPPSDIFLHINLLDPSNVQQQEAVGILGVNLIYAAYFVSGPAEKFLQSVFEELGLERVEIDYVEWSGPAFADWKRDEAHALLVVGGYAEAVAFPAGDELAPSNELLYKRALVLAPGRFDNVCDLHADLIEDTVAQLPEEELKESKGGLGLFCLSVEGISAPGQQASVKEILEHVEELQRLGYGVMLFRAQELYTMSAFANRYTKLRIHFAIGLTVHVRVLQDRYKDLPGSLLEGLARIFTQNVRVTVYPMPAEELRRRAAAAGLVGWSWKETDGMVSADNLHPPGSLDSLHQYLLDSELVLPGKPRTAQPSASSAKV</sequence>
<protein>
    <recommendedName>
        <fullName evidence="3">Nicotinate-nucleotide adenylyltransferase</fullName>
    </recommendedName>
</protein>
<dbReference type="KEGG" id="adin:H7849_04405"/>
<evidence type="ECO:0000313" key="1">
    <source>
        <dbReference type="EMBL" id="QNI33216.1"/>
    </source>
</evidence>
<gene>
    <name evidence="1" type="ORF">H7849_04405</name>
</gene>
<dbReference type="RefSeq" id="WP_186744458.1">
    <property type="nucleotide sequence ID" value="NZ_CP060394.1"/>
</dbReference>
<reference evidence="1 2" key="1">
    <citation type="submission" date="2020-08" db="EMBL/GenBank/DDBJ databases">
        <title>Edaphobacter telluris sp. nov. and Acidobacterium dinghuensis sp. nov., two acidobacteria isolated from forest soil.</title>
        <authorList>
            <person name="Fu J."/>
            <person name="Qiu L."/>
        </authorList>
    </citation>
    <scope>NUCLEOTIDE SEQUENCE [LARGE SCALE GENOMIC DNA]</scope>
    <source>
        <strain evidence="1">4Y35</strain>
    </source>
</reference>
<accession>A0A7G8BKZ6</accession>
<keyword evidence="2" id="KW-1185">Reference proteome</keyword>
<evidence type="ECO:0000313" key="2">
    <source>
        <dbReference type="Proteomes" id="UP000515312"/>
    </source>
</evidence>
<organism evidence="1 2">
    <name type="scientific">Alloacidobacterium dinghuense</name>
    <dbReference type="NCBI Taxonomy" id="2763107"/>
    <lineage>
        <taxon>Bacteria</taxon>
        <taxon>Pseudomonadati</taxon>
        <taxon>Acidobacteriota</taxon>
        <taxon>Terriglobia</taxon>
        <taxon>Terriglobales</taxon>
        <taxon>Acidobacteriaceae</taxon>
        <taxon>Alloacidobacterium</taxon>
    </lineage>
</organism>
<proteinExistence type="predicted"/>
<dbReference type="AlphaFoldDB" id="A0A7G8BKZ6"/>
<dbReference type="EMBL" id="CP060394">
    <property type="protein sequence ID" value="QNI33216.1"/>
    <property type="molecule type" value="Genomic_DNA"/>
</dbReference>
<evidence type="ECO:0008006" key="3">
    <source>
        <dbReference type="Google" id="ProtNLM"/>
    </source>
</evidence>
<name>A0A7G8BKZ6_9BACT</name>
<dbReference type="Proteomes" id="UP000515312">
    <property type="component" value="Chromosome"/>
</dbReference>